<evidence type="ECO:0000313" key="1">
    <source>
        <dbReference type="Proteomes" id="UP000694863"/>
    </source>
</evidence>
<accession>A0AC55CTZ0</accession>
<proteinExistence type="predicted"/>
<evidence type="ECO:0000313" key="2">
    <source>
        <dbReference type="RefSeq" id="XP_045142954.1"/>
    </source>
</evidence>
<name>A0AC55CTZ0_ECHTE</name>
<dbReference type="Proteomes" id="UP000694863">
    <property type="component" value="Unplaced"/>
</dbReference>
<reference evidence="2" key="1">
    <citation type="submission" date="2025-08" db="UniProtKB">
        <authorList>
            <consortium name="RefSeq"/>
        </authorList>
    </citation>
    <scope>IDENTIFICATION</scope>
</reference>
<sequence>MAYHQDPLAETSVVKFKGQDFQSLRDHCLSKGLLFEDDTFPAADSSIGLKLLQEKELQNPTWKRPTMDPSRGPPYFILEGASRFDIQQGQAGDCWVLAALGSLTQSPQCLQRILPTDQSFSHKYAGIFHFRFWQCGQWVDVVVDDRLPVKDQRHYLFVCPRKNNHEFWPCLLEKAYAKLHGSYSHLHYGYIEDAFVDLTGGVVTIPGPSPTPSDLMMVVKTAAQAGSLMACQTPPGPTIGDSEMENGLVSRHAYTVTGAEQVQYRRGWEEIMRLWNPWGQTEWKGRWSDRSLEWQETQDPKKHQLHKNKDDGEFWISCRDFQDNFSRLIICNQIPISLDHGNTLHERWSEMTHESQGTKGNAAEGPWQDPQYLFSVQDPTEGYNVIVSFTIQPQSLTSTKREIPLTFRVFKVDSQFQQFQERLPPKFFSQGRAHVQGMHLKTKYNVTRYFHLSPGTYVVVPWTTKDEVGFFLRIFVKLSSMDRNLDSNFNLREVKASQIQQNIFQRYAQQKPDIDAPQLQHLLNQELLQGLPGDTFSLDECRSIVALMDLKVNGRLDQEEFKRLWERLTKCQAVFQNTRRSSGDLLSADLWQAIKNTDFLAGISISRDLLELMTLRYSDSADKVSFPSLVCFLMRLEVMSKTFRNLSKDGRGLYLTEMQWMHLVMYS</sequence>
<organism evidence="1 2">
    <name type="scientific">Echinops telfairi</name>
    <name type="common">Lesser hedgehog tenrec</name>
    <dbReference type="NCBI Taxonomy" id="9371"/>
    <lineage>
        <taxon>Eukaryota</taxon>
        <taxon>Metazoa</taxon>
        <taxon>Chordata</taxon>
        <taxon>Craniata</taxon>
        <taxon>Vertebrata</taxon>
        <taxon>Euteleostomi</taxon>
        <taxon>Mammalia</taxon>
        <taxon>Eutheria</taxon>
        <taxon>Afrotheria</taxon>
        <taxon>Tenrecidae</taxon>
        <taxon>Tenrecinae</taxon>
        <taxon>Echinops</taxon>
    </lineage>
</organism>
<protein>
    <submittedName>
        <fullName evidence="2">Calpain-13</fullName>
    </submittedName>
</protein>
<dbReference type="RefSeq" id="XP_045142954.1">
    <property type="nucleotide sequence ID" value="XM_045287019.1"/>
</dbReference>
<gene>
    <name evidence="2" type="primary">CAPN13</name>
</gene>
<keyword evidence="1" id="KW-1185">Reference proteome</keyword>